<proteinExistence type="inferred from homology"/>
<reference evidence="3" key="1">
    <citation type="submission" date="2014-04" db="EMBL/GenBank/DDBJ databases">
        <authorList>
            <person name="Felczykowska A."/>
            <person name="Dydecka A."/>
            <person name="Bohdanowicz M."/>
            <person name="Gasior T."/>
            <person name="Sobon M."/>
            <person name="Kobos J."/>
            <person name="Bloch S."/>
            <person name="Nejman-Falenczyk B."/>
            <person name="Wegrzyn G."/>
        </authorList>
    </citation>
    <scope>NUCLEOTIDE SEQUENCE</scope>
</reference>
<keyword evidence="2" id="KW-0560">Oxidoreductase</keyword>
<organism evidence="3">
    <name type="scientific">uncultured organism</name>
    <dbReference type="NCBI Taxonomy" id="155900"/>
    <lineage>
        <taxon>unclassified sequences</taxon>
        <taxon>environmental samples</taxon>
    </lineage>
</organism>
<protein>
    <submittedName>
        <fullName evidence="3">Short chain dehydrogenase</fullName>
    </submittedName>
</protein>
<name>A0A068FP09_9ZZZZ</name>
<evidence type="ECO:0000256" key="2">
    <source>
        <dbReference type="ARBA" id="ARBA00023002"/>
    </source>
</evidence>
<gene>
    <name evidence="3" type="primary">shcD</name>
</gene>
<dbReference type="InterPro" id="IPR002347">
    <property type="entry name" value="SDR_fam"/>
</dbReference>
<accession>A0A068FP09</accession>
<comment type="similarity">
    <text evidence="1">Belongs to the short-chain dehydrogenases/reductases (SDR) family.</text>
</comment>
<sequence>MTKPLVWITGASSGLGHALALEMASRSYRLLVTARKRPALEALAAEIEEKFHGVTVQIAEGDVTDAPRMAAIVHDALAEGGIDIAVLNAGIYIPIDGTRPDLDAMHTTFDVNLKGTSNCLVPLIGVMRPRRAGHIAIVASVAGYSGLPMSMAYGATKAGLINLAEALRLDTDRMGIKLQLINPGFVETPATDDNPFEMPFLLKVDDAARRMADGLEKGGFEITFPKRFTYQLKVLRLLPFDLYNWIIARTTKWHGKPLDD</sequence>
<dbReference type="AlphaFoldDB" id="A0A068FP09"/>
<dbReference type="GO" id="GO:0016020">
    <property type="term" value="C:membrane"/>
    <property type="evidence" value="ECO:0007669"/>
    <property type="project" value="TreeGrafter"/>
</dbReference>
<dbReference type="PANTHER" id="PTHR44196">
    <property type="entry name" value="DEHYDROGENASE/REDUCTASE SDR FAMILY MEMBER 7B"/>
    <property type="match status" value="1"/>
</dbReference>
<dbReference type="PRINTS" id="PR00081">
    <property type="entry name" value="GDHRDH"/>
</dbReference>
<dbReference type="EMBL" id="KJ769134">
    <property type="protein sequence ID" value="AID69660.1"/>
    <property type="molecule type" value="Genomic_DNA"/>
</dbReference>
<dbReference type="GO" id="GO:0016491">
    <property type="term" value="F:oxidoreductase activity"/>
    <property type="evidence" value="ECO:0007669"/>
    <property type="project" value="UniProtKB-KW"/>
</dbReference>
<dbReference type="PROSITE" id="PS00061">
    <property type="entry name" value="ADH_SHORT"/>
    <property type="match status" value="1"/>
</dbReference>
<dbReference type="Pfam" id="PF00106">
    <property type="entry name" value="adh_short"/>
    <property type="match status" value="1"/>
</dbReference>
<dbReference type="SUPFAM" id="SSF51735">
    <property type="entry name" value="NAD(P)-binding Rossmann-fold domains"/>
    <property type="match status" value="1"/>
</dbReference>
<dbReference type="InterPro" id="IPR020904">
    <property type="entry name" value="Sc_DH/Rdtase_CS"/>
</dbReference>
<evidence type="ECO:0000256" key="1">
    <source>
        <dbReference type="ARBA" id="ARBA00006484"/>
    </source>
</evidence>
<dbReference type="PRINTS" id="PR00080">
    <property type="entry name" value="SDRFAMILY"/>
</dbReference>
<dbReference type="InterPro" id="IPR036291">
    <property type="entry name" value="NAD(P)-bd_dom_sf"/>
</dbReference>
<dbReference type="PANTHER" id="PTHR44196:SF1">
    <property type="entry name" value="DEHYDROGENASE_REDUCTASE SDR FAMILY MEMBER 7B"/>
    <property type="match status" value="1"/>
</dbReference>
<evidence type="ECO:0000313" key="3">
    <source>
        <dbReference type="EMBL" id="AID69660.1"/>
    </source>
</evidence>
<dbReference type="Gene3D" id="3.40.50.720">
    <property type="entry name" value="NAD(P)-binding Rossmann-like Domain"/>
    <property type="match status" value="1"/>
</dbReference>